<dbReference type="RefSeq" id="WP_105215815.1">
    <property type="nucleotide sequence ID" value="NZ_CP027062.1"/>
</dbReference>
<dbReference type="Gene3D" id="3.40.50.10420">
    <property type="entry name" value="NagB/RpiA/CoA transferase-like"/>
    <property type="match status" value="1"/>
</dbReference>
<evidence type="ECO:0000256" key="6">
    <source>
        <dbReference type="SAM" id="Coils"/>
    </source>
</evidence>
<dbReference type="InterPro" id="IPR024185">
    <property type="entry name" value="FTHF_cligase-like_sf"/>
</dbReference>
<evidence type="ECO:0000256" key="5">
    <source>
        <dbReference type="RuleBase" id="RU361279"/>
    </source>
</evidence>
<dbReference type="EMBL" id="CP027062">
    <property type="protein sequence ID" value="AVI50742.1"/>
    <property type="molecule type" value="Genomic_DNA"/>
</dbReference>
<keyword evidence="5" id="KW-0479">Metal-binding</keyword>
<proteinExistence type="inferred from homology"/>
<comment type="catalytic activity">
    <reaction evidence="5">
        <text>(6S)-5-formyl-5,6,7,8-tetrahydrofolate + ATP = (6R)-5,10-methenyltetrahydrofolate + ADP + phosphate</text>
        <dbReference type="Rhea" id="RHEA:10488"/>
        <dbReference type="ChEBI" id="CHEBI:30616"/>
        <dbReference type="ChEBI" id="CHEBI:43474"/>
        <dbReference type="ChEBI" id="CHEBI:57455"/>
        <dbReference type="ChEBI" id="CHEBI:57457"/>
        <dbReference type="ChEBI" id="CHEBI:456216"/>
        <dbReference type="EC" id="6.3.3.2"/>
    </reaction>
</comment>
<keyword evidence="3 4" id="KW-0067">ATP-binding</keyword>
<dbReference type="Proteomes" id="UP000238442">
    <property type="component" value="Chromosome"/>
</dbReference>
<dbReference type="EC" id="6.3.3.2" evidence="5"/>
<organism evidence="7 8">
    <name type="scientific">Pukyongia salina</name>
    <dbReference type="NCBI Taxonomy" id="2094025"/>
    <lineage>
        <taxon>Bacteria</taxon>
        <taxon>Pseudomonadati</taxon>
        <taxon>Bacteroidota</taxon>
        <taxon>Flavobacteriia</taxon>
        <taxon>Flavobacteriales</taxon>
        <taxon>Flavobacteriaceae</taxon>
        <taxon>Pukyongia</taxon>
    </lineage>
</organism>
<gene>
    <name evidence="7" type="ORF">C5O00_05970</name>
</gene>
<evidence type="ECO:0000256" key="2">
    <source>
        <dbReference type="ARBA" id="ARBA00022741"/>
    </source>
</evidence>
<dbReference type="GO" id="GO:0005524">
    <property type="term" value="F:ATP binding"/>
    <property type="evidence" value="ECO:0007669"/>
    <property type="project" value="UniProtKB-KW"/>
</dbReference>
<feature type="coiled-coil region" evidence="6">
    <location>
        <begin position="3"/>
        <end position="30"/>
    </location>
</feature>
<keyword evidence="6" id="KW-0175">Coiled coil</keyword>
<dbReference type="GO" id="GO:0030272">
    <property type="term" value="F:5-formyltetrahydrofolate cyclo-ligase activity"/>
    <property type="evidence" value="ECO:0007669"/>
    <property type="project" value="UniProtKB-EC"/>
</dbReference>
<dbReference type="Pfam" id="PF01812">
    <property type="entry name" value="5-FTHF_cyc-lig"/>
    <property type="match status" value="1"/>
</dbReference>
<protein>
    <recommendedName>
        <fullName evidence="5">5-formyltetrahydrofolate cyclo-ligase</fullName>
        <ecNumber evidence="5">6.3.3.2</ecNumber>
    </recommendedName>
</protein>
<keyword evidence="8" id="KW-1185">Reference proteome</keyword>
<dbReference type="OrthoDB" id="9801938at2"/>
<keyword evidence="7" id="KW-0436">Ligase</keyword>
<dbReference type="GO" id="GO:0009396">
    <property type="term" value="P:folic acid-containing compound biosynthetic process"/>
    <property type="evidence" value="ECO:0007669"/>
    <property type="project" value="TreeGrafter"/>
</dbReference>
<dbReference type="PIRSF" id="PIRSF006806">
    <property type="entry name" value="FTHF_cligase"/>
    <property type="match status" value="1"/>
</dbReference>
<keyword evidence="2 4" id="KW-0547">Nucleotide-binding</keyword>
<dbReference type="InterPro" id="IPR037171">
    <property type="entry name" value="NagB/RpiA_transferase-like"/>
</dbReference>
<sequence length="193" mass="22551">MDKAEIRKKYKKLRQNLNEEDIEALSLEIANRSLELSIWEADYYHLFLPISSKKEVNTEFLLHILQGKDKSIVISRSNFDTLEMEHFLLQENTKIKVSEFGIPEPENGVRIDPELLDVIFVPLLAFNLLGHRIGYGKGFYDRFLSLCRPESVKVGLSLFEAEEKFIHENMDFPLDYCITPKKIYGFKNSNLYL</sequence>
<feature type="binding site" evidence="4">
    <location>
        <position position="50"/>
    </location>
    <ligand>
        <name>substrate</name>
    </ligand>
</feature>
<feature type="binding site" evidence="4">
    <location>
        <position position="55"/>
    </location>
    <ligand>
        <name>substrate</name>
    </ligand>
</feature>
<evidence type="ECO:0000256" key="1">
    <source>
        <dbReference type="ARBA" id="ARBA00010638"/>
    </source>
</evidence>
<dbReference type="KEGG" id="aue:C5O00_05970"/>
<dbReference type="NCBIfam" id="TIGR02727">
    <property type="entry name" value="MTHFS_bact"/>
    <property type="match status" value="1"/>
</dbReference>
<comment type="similarity">
    <text evidence="1 5">Belongs to the 5-formyltetrahydrofolate cyclo-ligase family.</text>
</comment>
<accession>A0A2S0HVQ4</accession>
<comment type="cofactor">
    <cofactor evidence="5">
        <name>Mg(2+)</name>
        <dbReference type="ChEBI" id="CHEBI:18420"/>
    </cofactor>
</comment>
<feature type="binding site" evidence="4">
    <location>
        <begin position="132"/>
        <end position="140"/>
    </location>
    <ligand>
        <name>ATP</name>
        <dbReference type="ChEBI" id="CHEBI:30616"/>
    </ligand>
</feature>
<dbReference type="PANTHER" id="PTHR23407">
    <property type="entry name" value="ATPASE INHIBITOR/5-FORMYLTETRAHYDROFOLATE CYCLO-LIGASE"/>
    <property type="match status" value="1"/>
</dbReference>
<feature type="binding site" evidence="4">
    <location>
        <begin position="3"/>
        <end position="7"/>
    </location>
    <ligand>
        <name>ATP</name>
        <dbReference type="ChEBI" id="CHEBI:30616"/>
    </ligand>
</feature>
<evidence type="ECO:0000313" key="7">
    <source>
        <dbReference type="EMBL" id="AVI50742.1"/>
    </source>
</evidence>
<dbReference type="PANTHER" id="PTHR23407:SF1">
    <property type="entry name" value="5-FORMYLTETRAHYDROFOLATE CYCLO-LIGASE"/>
    <property type="match status" value="1"/>
</dbReference>
<dbReference type="InterPro" id="IPR002698">
    <property type="entry name" value="FTHF_cligase"/>
</dbReference>
<evidence type="ECO:0000256" key="3">
    <source>
        <dbReference type="ARBA" id="ARBA00022840"/>
    </source>
</evidence>
<reference evidence="7 8" key="1">
    <citation type="submission" date="2018-02" db="EMBL/GenBank/DDBJ databases">
        <title>Genomic analysis of the strain RR4-38 isolated from a seawater recirculating aquaculture system.</title>
        <authorList>
            <person name="Kim Y.-S."/>
            <person name="Jang Y.H."/>
            <person name="Kim K.-H."/>
        </authorList>
    </citation>
    <scope>NUCLEOTIDE SEQUENCE [LARGE SCALE GENOMIC DNA]</scope>
    <source>
        <strain evidence="7 8">RR4-38</strain>
    </source>
</reference>
<dbReference type="SUPFAM" id="SSF100950">
    <property type="entry name" value="NagB/RpiA/CoA transferase-like"/>
    <property type="match status" value="1"/>
</dbReference>
<evidence type="ECO:0000313" key="8">
    <source>
        <dbReference type="Proteomes" id="UP000238442"/>
    </source>
</evidence>
<keyword evidence="5" id="KW-0460">Magnesium</keyword>
<dbReference type="GO" id="GO:0046872">
    <property type="term" value="F:metal ion binding"/>
    <property type="evidence" value="ECO:0007669"/>
    <property type="project" value="UniProtKB-KW"/>
</dbReference>
<dbReference type="GO" id="GO:0035999">
    <property type="term" value="P:tetrahydrofolate interconversion"/>
    <property type="evidence" value="ECO:0007669"/>
    <property type="project" value="TreeGrafter"/>
</dbReference>
<dbReference type="AlphaFoldDB" id="A0A2S0HVQ4"/>
<evidence type="ECO:0000256" key="4">
    <source>
        <dbReference type="PIRSR" id="PIRSR006806-1"/>
    </source>
</evidence>
<name>A0A2S0HVQ4_9FLAO</name>